<feature type="transmembrane region" description="Helical" evidence="8">
    <location>
        <begin position="862"/>
        <end position="883"/>
    </location>
</feature>
<dbReference type="InterPro" id="IPR002016">
    <property type="entry name" value="Haem_peroxidase"/>
</dbReference>
<keyword evidence="5" id="KW-0408">Iron</keyword>
<keyword evidence="4 7" id="KW-0560">Oxidoreductase</keyword>
<keyword evidence="1 7" id="KW-0575">Peroxidase</keyword>
<dbReference type="PROSITE" id="PS50873">
    <property type="entry name" value="PEROXIDASE_4"/>
    <property type="match status" value="1"/>
</dbReference>
<keyword evidence="8" id="KW-0472">Membrane</keyword>
<evidence type="ECO:0000256" key="5">
    <source>
        <dbReference type="ARBA" id="ARBA00023004"/>
    </source>
</evidence>
<dbReference type="Proteomes" id="UP000623467">
    <property type="component" value="Unassembled WGS sequence"/>
</dbReference>
<sequence>MRRAFLLFLASMGVPLVLGAAVFNWPDPRLDMLDDQLYRPFFSAASRLALNCTARGGPVDTNATVAAQWLRLAYHDVATHNSMTGTGGLDASIAYEFNRPQNVGVGMLETLLDFATAPNEYVSMADVIAQGVVHAVIDCGGPIIPYRGGRVDATEAGPETVPEPQQDLASHLASFQAQGFNQTEMIALVACGHSLGGVRQVDFPLIVTGDASTGIQNFASTLGFDNTVVTEYLDSTTDNVLVVGTNISTRSDLRIFSSDANVTMQSLASPDAFNEVCADLIGRMIDTVPSSVTLTDVIEPFDFKIWNTMLFPQGGSLAFLATLRIITTPGLNRTVTMFWTSRTGTFCPAAGCSAQAFQVTTGDSTFLGQLKGIPSFDLHSFNPSIDLATSISTFWFEVNNNDGSTPFIVDNNGANYTIEQDVLLFDPRRSNFSTGGTTMVVGVKDPSTNVNVTALSTLTGSTTLPLPSSATVVFEVDSTNSPADGYTFYAATLSLKAISNSIHATINGTAYSLPLIVLQILYCPVLPRVPRNVRDLPNDLLSEIKFITHSTARYSSLSISLRRCSMKDSLSCDLSSSSEVDFQNHSSAVPAHDDDTDPAATTLLAMMQKVGTEEAAAGWISKDGSLGIMSTQPGIIFRALPMSSNSIIFYSTIPIVDSTGASGPMITLSPPMNTSVSSIQVFQCSLSLVTQVAVVDAQTQQVHMVERDFTKTTSKWMPHQEDPSLNVTDGNTLINLWQLWYTAIPATDFQIDYNPGNTLTLSIAEIYFIQKLNLPPANHSDTRSITLHDFENALSTLIASMFWTMGNMPSRYLVNSAETAYEIFPNGTLSTSLNAVPNGPILVSGIANVNGLFSETQLELNIIAVSGGLVVSVVLMAVALLHLRAEFDQDLSINGTGILHAIWLYRNHPELETLLEQVKHPTNKNLREAGMVQTRLVDGRALHRRSKHGGE</sequence>
<feature type="chain" id="PRO_5034968808" description="Peroxidase" evidence="7">
    <location>
        <begin position="20"/>
        <end position="951"/>
    </location>
</feature>
<dbReference type="EC" id="1.11.1.-" evidence="7"/>
<dbReference type="PANTHER" id="PTHR31356:SF53">
    <property type="entry name" value="HEME PEROXIDASE"/>
    <property type="match status" value="1"/>
</dbReference>
<gene>
    <name evidence="10" type="ORF">MSAN_00472000</name>
</gene>
<dbReference type="GO" id="GO:0020037">
    <property type="term" value="F:heme binding"/>
    <property type="evidence" value="ECO:0007669"/>
    <property type="project" value="UniProtKB-UniRule"/>
</dbReference>
<evidence type="ECO:0000313" key="11">
    <source>
        <dbReference type="Proteomes" id="UP000623467"/>
    </source>
</evidence>
<evidence type="ECO:0000256" key="3">
    <source>
        <dbReference type="ARBA" id="ARBA00022723"/>
    </source>
</evidence>
<comment type="similarity">
    <text evidence="6">Belongs to the peroxidase family.</text>
</comment>
<dbReference type="EMBL" id="JACAZH010000002">
    <property type="protein sequence ID" value="KAF7375821.1"/>
    <property type="molecule type" value="Genomic_DNA"/>
</dbReference>
<evidence type="ECO:0000256" key="1">
    <source>
        <dbReference type="ARBA" id="ARBA00022559"/>
    </source>
</evidence>
<keyword evidence="2" id="KW-0349">Heme</keyword>
<dbReference type="Gene3D" id="1.10.520.10">
    <property type="match status" value="1"/>
</dbReference>
<keyword evidence="3" id="KW-0479">Metal-binding</keyword>
<keyword evidence="8" id="KW-0812">Transmembrane</keyword>
<evidence type="ECO:0000256" key="8">
    <source>
        <dbReference type="SAM" id="Phobius"/>
    </source>
</evidence>
<organism evidence="10 11">
    <name type="scientific">Mycena sanguinolenta</name>
    <dbReference type="NCBI Taxonomy" id="230812"/>
    <lineage>
        <taxon>Eukaryota</taxon>
        <taxon>Fungi</taxon>
        <taxon>Dikarya</taxon>
        <taxon>Basidiomycota</taxon>
        <taxon>Agaricomycotina</taxon>
        <taxon>Agaricomycetes</taxon>
        <taxon>Agaricomycetidae</taxon>
        <taxon>Agaricales</taxon>
        <taxon>Marasmiineae</taxon>
        <taxon>Mycenaceae</taxon>
        <taxon>Mycena</taxon>
    </lineage>
</organism>
<keyword evidence="8" id="KW-1133">Transmembrane helix</keyword>
<dbReference type="InterPro" id="IPR044831">
    <property type="entry name" value="Ccp1-like"/>
</dbReference>
<keyword evidence="7" id="KW-0732">Signal</keyword>
<dbReference type="GO" id="GO:0042744">
    <property type="term" value="P:hydrogen peroxide catabolic process"/>
    <property type="evidence" value="ECO:0007669"/>
    <property type="project" value="TreeGrafter"/>
</dbReference>
<reference evidence="10" key="1">
    <citation type="submission" date="2020-05" db="EMBL/GenBank/DDBJ databases">
        <title>Mycena genomes resolve the evolution of fungal bioluminescence.</title>
        <authorList>
            <person name="Tsai I.J."/>
        </authorList>
    </citation>
    <scope>NUCLEOTIDE SEQUENCE</scope>
    <source>
        <strain evidence="10">160909Yilan</strain>
    </source>
</reference>
<dbReference type="OrthoDB" id="5985073at2759"/>
<evidence type="ECO:0000259" key="9">
    <source>
        <dbReference type="PROSITE" id="PS50873"/>
    </source>
</evidence>
<dbReference type="SUPFAM" id="SSF48113">
    <property type="entry name" value="Heme-dependent peroxidases"/>
    <property type="match status" value="1"/>
</dbReference>
<proteinExistence type="inferred from homology"/>
<feature type="domain" description="Plant heme peroxidase family profile" evidence="9">
    <location>
        <begin position="59"/>
        <end position="284"/>
    </location>
</feature>
<dbReference type="Gene3D" id="1.10.420.10">
    <property type="entry name" value="Peroxidase, domain 2"/>
    <property type="match status" value="1"/>
</dbReference>
<keyword evidence="11" id="KW-1185">Reference proteome</keyword>
<dbReference type="InterPro" id="IPR010255">
    <property type="entry name" value="Haem_peroxidase_sf"/>
</dbReference>
<evidence type="ECO:0000256" key="2">
    <source>
        <dbReference type="ARBA" id="ARBA00022617"/>
    </source>
</evidence>
<dbReference type="GO" id="GO:0004601">
    <property type="term" value="F:peroxidase activity"/>
    <property type="evidence" value="ECO:0007669"/>
    <property type="project" value="UniProtKB-KW"/>
</dbReference>
<dbReference type="PANTHER" id="PTHR31356">
    <property type="entry name" value="THYLAKOID LUMENAL 29 KDA PROTEIN, CHLOROPLASTIC-RELATED"/>
    <property type="match status" value="1"/>
</dbReference>
<evidence type="ECO:0000256" key="6">
    <source>
        <dbReference type="RuleBase" id="RU004241"/>
    </source>
</evidence>
<dbReference type="GO" id="GO:0046872">
    <property type="term" value="F:metal ion binding"/>
    <property type="evidence" value="ECO:0007669"/>
    <property type="project" value="UniProtKB-UniRule"/>
</dbReference>
<evidence type="ECO:0000313" key="10">
    <source>
        <dbReference type="EMBL" id="KAF7375821.1"/>
    </source>
</evidence>
<comment type="caution">
    <text evidence="10">The sequence shown here is derived from an EMBL/GenBank/DDBJ whole genome shotgun (WGS) entry which is preliminary data.</text>
</comment>
<dbReference type="GO" id="GO:0000302">
    <property type="term" value="P:response to reactive oxygen species"/>
    <property type="evidence" value="ECO:0007669"/>
    <property type="project" value="TreeGrafter"/>
</dbReference>
<dbReference type="Pfam" id="PF00141">
    <property type="entry name" value="peroxidase"/>
    <property type="match status" value="1"/>
</dbReference>
<name>A0A8H7DLP6_9AGAR</name>
<dbReference type="AlphaFoldDB" id="A0A8H7DLP6"/>
<feature type="signal peptide" evidence="7">
    <location>
        <begin position="1"/>
        <end position="19"/>
    </location>
</feature>
<evidence type="ECO:0000256" key="7">
    <source>
        <dbReference type="RuleBase" id="RU363051"/>
    </source>
</evidence>
<accession>A0A8H7DLP6</accession>
<dbReference type="GO" id="GO:0034599">
    <property type="term" value="P:cellular response to oxidative stress"/>
    <property type="evidence" value="ECO:0007669"/>
    <property type="project" value="InterPro"/>
</dbReference>
<evidence type="ECO:0000256" key="4">
    <source>
        <dbReference type="ARBA" id="ARBA00023002"/>
    </source>
</evidence>
<protein>
    <recommendedName>
        <fullName evidence="7">Peroxidase</fullName>
        <ecNumber evidence="7">1.11.1.-</ecNumber>
    </recommendedName>
</protein>